<dbReference type="EMBL" id="CP003060">
    <property type="protein sequence ID" value="AEP28659.1"/>
    <property type="molecule type" value="Genomic_DNA"/>
</dbReference>
<evidence type="ECO:0000313" key="3">
    <source>
        <dbReference type="EMBL" id="AEP28659.1"/>
    </source>
</evidence>
<dbReference type="PROSITE" id="PS51257">
    <property type="entry name" value="PROKAR_LIPOPROTEIN"/>
    <property type="match status" value="1"/>
</dbReference>
<evidence type="ECO:0000313" key="4">
    <source>
        <dbReference type="Proteomes" id="UP000009282"/>
    </source>
</evidence>
<dbReference type="RefSeq" id="WP_014107536.1">
    <property type="nucleotide sequence ID" value="NC_016041.1"/>
</dbReference>
<name>G4QJJ9_GLANF</name>
<dbReference type="STRING" id="1085623.GNIT_0505"/>
<sequence length="236" mass="27187">MKLSELRGQLGFVRYYLALAFVLACVFYAGHEYADKKNHLLSAEIDVMQSSIDNLKLENQTLNSELNVKKVELEVASIANEQAQLSYKEFMRKDAELREQISFYQKVMAPELTQDGFVIESVEILSTASTNNYAVSVMMLQRENIKAIIKGTLNITLQGSQNTVPIKYNLKELLDDKSNNMAFSFKYFQVLELRVTLPENFIPEQIEIKTDIYKYKTKRGSYARTIQWKEAFSESD</sequence>
<dbReference type="Proteomes" id="UP000009282">
    <property type="component" value="Chromosome"/>
</dbReference>
<dbReference type="HOGENOM" id="CLU_080432_3_0_6"/>
<accession>G4QJJ9</accession>
<proteinExistence type="predicted"/>
<evidence type="ECO:0000256" key="1">
    <source>
        <dbReference type="SAM" id="Coils"/>
    </source>
</evidence>
<evidence type="ECO:0000256" key="2">
    <source>
        <dbReference type="SAM" id="Phobius"/>
    </source>
</evidence>
<organism evidence="3 4">
    <name type="scientific">Glaciecola nitratireducens (strain JCM 12485 / KCTC 12276 / FR1064)</name>
    <dbReference type="NCBI Taxonomy" id="1085623"/>
    <lineage>
        <taxon>Bacteria</taxon>
        <taxon>Pseudomonadati</taxon>
        <taxon>Pseudomonadota</taxon>
        <taxon>Gammaproteobacteria</taxon>
        <taxon>Alteromonadales</taxon>
        <taxon>Alteromonadaceae</taxon>
        <taxon>Brumicola</taxon>
    </lineage>
</organism>
<keyword evidence="2" id="KW-1133">Transmembrane helix</keyword>
<dbReference type="OrthoDB" id="7056878at2"/>
<gene>
    <name evidence="3" type="ordered locus">GNIT_0505</name>
</gene>
<feature type="coiled-coil region" evidence="1">
    <location>
        <begin position="45"/>
        <end position="72"/>
    </location>
</feature>
<dbReference type="Pfam" id="PF20567">
    <property type="entry name" value="DUF6776"/>
    <property type="match status" value="1"/>
</dbReference>
<dbReference type="eggNOG" id="ENOG5032TUN">
    <property type="taxonomic scope" value="Bacteria"/>
</dbReference>
<feature type="transmembrane region" description="Helical" evidence="2">
    <location>
        <begin position="12"/>
        <end position="30"/>
    </location>
</feature>
<reference evidence="3 4" key="1">
    <citation type="journal article" date="2011" name="J. Bacteriol.">
        <title>Complete genome sequence of seawater bacterium Glaciecola nitratireducens FR1064T.</title>
        <authorList>
            <person name="Bian F."/>
            <person name="Qin Q.L."/>
            <person name="Xie B.B."/>
            <person name="Shu Y.L."/>
            <person name="Zhang X.Y."/>
            <person name="Yu Y."/>
            <person name="Chen B."/>
            <person name="Chen X.L."/>
            <person name="Zhou B.C."/>
            <person name="Zhang Y.Z."/>
        </authorList>
    </citation>
    <scope>NUCLEOTIDE SEQUENCE [LARGE SCALE GENOMIC DNA]</scope>
    <source>
        <strain evidence="4">JCM 12485 / KCTC 12276 / FR1064</strain>
    </source>
</reference>
<protein>
    <submittedName>
        <fullName evidence="3">Uncharacterized protein</fullName>
    </submittedName>
</protein>
<keyword evidence="2" id="KW-0812">Transmembrane</keyword>
<dbReference type="KEGG" id="gni:GNIT_0505"/>
<keyword evidence="4" id="KW-1185">Reference proteome</keyword>
<dbReference type="InterPro" id="IPR046703">
    <property type="entry name" value="DUF6776"/>
</dbReference>
<keyword evidence="2" id="KW-0472">Membrane</keyword>
<keyword evidence="1" id="KW-0175">Coiled coil</keyword>
<dbReference type="AlphaFoldDB" id="G4QJJ9"/>